<dbReference type="Proteomes" id="UP001601992">
    <property type="component" value="Unassembled WGS sequence"/>
</dbReference>
<comment type="caution">
    <text evidence="2">The sequence shown here is derived from an EMBL/GenBank/DDBJ whole genome shotgun (WGS) entry which is preliminary data.</text>
</comment>
<feature type="domain" description="VOC" evidence="1">
    <location>
        <begin position="86"/>
        <end position="218"/>
    </location>
</feature>
<sequence length="234" mass="25691">MGIIVGHTCEKQALRVGEVWSPWGKTHRSHQRSYTVAGEAGTLASPTGAEHVRSQSMAEAAPTLKHWTGGPASNNMHTMTTVKPGSIWHIGFIVDNVDTAMADLTAALGLSWADIHHVKANLQGLDGRVYRVDSRVVFSVDQPVSIELIEPSHDTPLVRRGDSAFHHIGYWSENLVAEQSRLDEHSWPCLAYRPADQGDRRIQLSEGPFGILIEACSTLASRPGLEHFYPDARS</sequence>
<dbReference type="InterPro" id="IPR029068">
    <property type="entry name" value="Glyas_Bleomycin-R_OHBP_Dase"/>
</dbReference>
<dbReference type="EMBL" id="JBIAQY010000022">
    <property type="protein sequence ID" value="MFF3573872.1"/>
    <property type="molecule type" value="Genomic_DNA"/>
</dbReference>
<gene>
    <name evidence="2" type="ORF">ACFYXQ_39600</name>
</gene>
<evidence type="ECO:0000313" key="3">
    <source>
        <dbReference type="Proteomes" id="UP001601992"/>
    </source>
</evidence>
<dbReference type="RefSeq" id="WP_387406628.1">
    <property type="nucleotide sequence ID" value="NZ_JBIAQY010000022.1"/>
</dbReference>
<dbReference type="Pfam" id="PF13669">
    <property type="entry name" value="Glyoxalase_4"/>
    <property type="match status" value="1"/>
</dbReference>
<proteinExistence type="predicted"/>
<name>A0ABW6SC42_9NOCA</name>
<evidence type="ECO:0000313" key="2">
    <source>
        <dbReference type="EMBL" id="MFF3573872.1"/>
    </source>
</evidence>
<evidence type="ECO:0000259" key="1">
    <source>
        <dbReference type="PROSITE" id="PS51819"/>
    </source>
</evidence>
<dbReference type="SUPFAM" id="SSF54593">
    <property type="entry name" value="Glyoxalase/Bleomycin resistance protein/Dihydroxybiphenyl dioxygenase"/>
    <property type="match status" value="1"/>
</dbReference>
<reference evidence="2 3" key="1">
    <citation type="submission" date="2024-10" db="EMBL/GenBank/DDBJ databases">
        <title>The Natural Products Discovery Center: Release of the First 8490 Sequenced Strains for Exploring Actinobacteria Biosynthetic Diversity.</title>
        <authorList>
            <person name="Kalkreuter E."/>
            <person name="Kautsar S.A."/>
            <person name="Yang D."/>
            <person name="Bader C.D."/>
            <person name="Teijaro C.N."/>
            <person name="Fluegel L."/>
            <person name="Davis C.M."/>
            <person name="Simpson J.R."/>
            <person name="Lauterbach L."/>
            <person name="Steele A.D."/>
            <person name="Gui C."/>
            <person name="Meng S."/>
            <person name="Li G."/>
            <person name="Viehrig K."/>
            <person name="Ye F."/>
            <person name="Su P."/>
            <person name="Kiefer A.F."/>
            <person name="Nichols A."/>
            <person name="Cepeda A.J."/>
            <person name="Yan W."/>
            <person name="Fan B."/>
            <person name="Jiang Y."/>
            <person name="Adhikari A."/>
            <person name="Zheng C.-J."/>
            <person name="Schuster L."/>
            <person name="Cowan T.M."/>
            <person name="Smanski M.J."/>
            <person name="Chevrette M.G."/>
            <person name="De Carvalho L.P.S."/>
            <person name="Shen B."/>
        </authorList>
    </citation>
    <scope>NUCLEOTIDE SEQUENCE [LARGE SCALE GENOMIC DNA]</scope>
    <source>
        <strain evidence="2 3">NPDC002593</strain>
    </source>
</reference>
<organism evidence="2 3">
    <name type="scientific">Nocardia jiangxiensis</name>
    <dbReference type="NCBI Taxonomy" id="282685"/>
    <lineage>
        <taxon>Bacteria</taxon>
        <taxon>Bacillati</taxon>
        <taxon>Actinomycetota</taxon>
        <taxon>Actinomycetes</taxon>
        <taxon>Mycobacteriales</taxon>
        <taxon>Nocardiaceae</taxon>
        <taxon>Nocardia</taxon>
    </lineage>
</organism>
<dbReference type="Gene3D" id="3.10.180.10">
    <property type="entry name" value="2,3-Dihydroxybiphenyl 1,2-Dioxygenase, domain 1"/>
    <property type="match status" value="1"/>
</dbReference>
<dbReference type="PROSITE" id="PS51819">
    <property type="entry name" value="VOC"/>
    <property type="match status" value="1"/>
</dbReference>
<protein>
    <submittedName>
        <fullName evidence="2">VOC family protein</fullName>
    </submittedName>
</protein>
<accession>A0ABW6SC42</accession>
<dbReference type="InterPro" id="IPR037523">
    <property type="entry name" value="VOC_core"/>
</dbReference>
<keyword evidence="3" id="KW-1185">Reference proteome</keyword>